<evidence type="ECO:0000256" key="1">
    <source>
        <dbReference type="ARBA" id="ARBA00023231"/>
    </source>
</evidence>
<dbReference type="InterPro" id="IPR036105">
    <property type="entry name" value="DiNase_FeMo-co_biosyn_sf"/>
</dbReference>
<organism evidence="3 4">
    <name type="scientific">Thiocapsa marina 5811</name>
    <dbReference type="NCBI Taxonomy" id="768671"/>
    <lineage>
        <taxon>Bacteria</taxon>
        <taxon>Pseudomonadati</taxon>
        <taxon>Pseudomonadota</taxon>
        <taxon>Gammaproteobacteria</taxon>
        <taxon>Chromatiales</taxon>
        <taxon>Chromatiaceae</taxon>
        <taxon>Thiocapsa</taxon>
    </lineage>
</organism>
<name>F9UB33_9GAMM</name>
<dbReference type="eggNOG" id="COG1433">
    <property type="taxonomic scope" value="Bacteria"/>
</dbReference>
<evidence type="ECO:0000259" key="2">
    <source>
        <dbReference type="Pfam" id="PF02579"/>
    </source>
</evidence>
<accession>F9UB33</accession>
<dbReference type="STRING" id="768671.ThimaDRAFT_2069"/>
<dbReference type="Proteomes" id="UP000005459">
    <property type="component" value="Unassembled WGS sequence"/>
</dbReference>
<keyword evidence="1" id="KW-0535">Nitrogen fixation</keyword>
<proteinExistence type="predicted"/>
<sequence>MKIAISAESDQGLDSQVAQHFGHAPYFIIVNIENGAITATLDIANPFAEAHQPGQIPDFIKQQGVDVMLSGGMGGRAIEFFRQAGIMTATGASGTVRASLDSYLAGTLAAAAPCAESVEHGHG</sequence>
<reference evidence="3 4" key="1">
    <citation type="submission" date="2011-06" db="EMBL/GenBank/DDBJ databases">
        <title>The draft genome of Thiocapsa marina 5811.</title>
        <authorList>
            <consortium name="US DOE Joint Genome Institute (JGI-PGF)"/>
            <person name="Lucas S."/>
            <person name="Han J."/>
            <person name="Cheng J.-F."/>
            <person name="Goodwin L."/>
            <person name="Pitluck S."/>
            <person name="Peters L."/>
            <person name="Land M.L."/>
            <person name="Hauser L."/>
            <person name="Vogl K."/>
            <person name="Liu Z."/>
            <person name="Imhoff J."/>
            <person name="Thiel V."/>
            <person name="Frigaard N.-U."/>
            <person name="Bryant D."/>
            <person name="Woyke T.J."/>
        </authorList>
    </citation>
    <scope>NUCLEOTIDE SEQUENCE [LARGE SCALE GENOMIC DNA]</scope>
    <source>
        <strain evidence="3 4">5811</strain>
    </source>
</reference>
<evidence type="ECO:0000313" key="4">
    <source>
        <dbReference type="Proteomes" id="UP000005459"/>
    </source>
</evidence>
<dbReference type="PANTHER" id="PTHR42983">
    <property type="entry name" value="DINITROGENASE IRON-MOLYBDENUM COFACTOR PROTEIN-RELATED"/>
    <property type="match status" value="1"/>
</dbReference>
<dbReference type="InterPro" id="IPR003731">
    <property type="entry name" value="Di-Nase_FeMo-co_biosynth"/>
</dbReference>
<keyword evidence="4" id="KW-1185">Reference proteome</keyword>
<dbReference type="OrthoDB" id="280278at2"/>
<dbReference type="InterPro" id="IPR033913">
    <property type="entry name" value="MTH1175_dom"/>
</dbReference>
<dbReference type="PANTHER" id="PTHR42983:SF1">
    <property type="entry name" value="IRON-MOLYBDENUM PROTEIN"/>
    <property type="match status" value="1"/>
</dbReference>
<dbReference type="RefSeq" id="WP_007192944.1">
    <property type="nucleotide sequence ID" value="NZ_AFWV01000006.1"/>
</dbReference>
<gene>
    <name evidence="3" type="ORF">ThimaDRAFT_2069</name>
</gene>
<dbReference type="AlphaFoldDB" id="F9UB33"/>
<feature type="domain" description="Dinitrogenase iron-molybdenum cofactor biosynthesis" evidence="2">
    <location>
        <begin position="14"/>
        <end position="104"/>
    </location>
</feature>
<evidence type="ECO:0000313" key="3">
    <source>
        <dbReference type="EMBL" id="EGV18651.1"/>
    </source>
</evidence>
<dbReference type="Gene3D" id="3.30.420.130">
    <property type="entry name" value="Dinitrogenase iron-molybdenum cofactor biosynthesis domain"/>
    <property type="match status" value="1"/>
</dbReference>
<dbReference type="SUPFAM" id="SSF53146">
    <property type="entry name" value="Nitrogenase accessory factor-like"/>
    <property type="match status" value="1"/>
</dbReference>
<dbReference type="EMBL" id="AFWV01000006">
    <property type="protein sequence ID" value="EGV18651.1"/>
    <property type="molecule type" value="Genomic_DNA"/>
</dbReference>
<protein>
    <submittedName>
        <fullName evidence="3">Dinitrogenase iron-molybdenum cofactor biosynthesis protein</fullName>
    </submittedName>
</protein>
<dbReference type="Pfam" id="PF02579">
    <property type="entry name" value="Nitro_FeMo-Co"/>
    <property type="match status" value="1"/>
</dbReference>
<dbReference type="CDD" id="cd00851">
    <property type="entry name" value="MTH1175"/>
    <property type="match status" value="1"/>
</dbReference>